<dbReference type="InterPro" id="IPR036875">
    <property type="entry name" value="Znf_CCHC_sf"/>
</dbReference>
<keyword evidence="1" id="KW-0862">Zinc</keyword>
<feature type="region of interest" description="Disordered" evidence="2">
    <location>
        <begin position="1"/>
        <end position="90"/>
    </location>
</feature>
<evidence type="ECO:0000256" key="1">
    <source>
        <dbReference type="PROSITE-ProRule" id="PRU00047"/>
    </source>
</evidence>
<keyword evidence="1" id="KW-0863">Zinc-finger</keyword>
<evidence type="ECO:0000313" key="5">
    <source>
        <dbReference type="Proteomes" id="UP000289738"/>
    </source>
</evidence>
<evidence type="ECO:0000256" key="2">
    <source>
        <dbReference type="SAM" id="MobiDB-lite"/>
    </source>
</evidence>
<feature type="compositionally biased region" description="Basic and acidic residues" evidence="2">
    <location>
        <begin position="1"/>
        <end position="13"/>
    </location>
</feature>
<dbReference type="SUPFAM" id="SSF57756">
    <property type="entry name" value="Retrovirus zinc finger-like domains"/>
    <property type="match status" value="1"/>
</dbReference>
<dbReference type="EMBL" id="SDMP01000003">
    <property type="protein sequence ID" value="RYR65562.1"/>
    <property type="molecule type" value="Genomic_DNA"/>
</dbReference>
<keyword evidence="1" id="KW-0479">Metal-binding</keyword>
<dbReference type="PROSITE" id="PS50158">
    <property type="entry name" value="ZF_CCHC"/>
    <property type="match status" value="1"/>
</dbReference>
<accession>A0A445DQW2</accession>
<proteinExistence type="predicted"/>
<dbReference type="Gene3D" id="4.10.60.10">
    <property type="entry name" value="Zinc finger, CCHC-type"/>
    <property type="match status" value="1"/>
</dbReference>
<feature type="domain" description="CCHC-type" evidence="3">
    <location>
        <begin position="98"/>
        <end position="114"/>
    </location>
</feature>
<keyword evidence="5" id="KW-1185">Reference proteome</keyword>
<evidence type="ECO:0000313" key="4">
    <source>
        <dbReference type="EMBL" id="RYR65562.1"/>
    </source>
</evidence>
<dbReference type="GO" id="GO:0008270">
    <property type="term" value="F:zinc ion binding"/>
    <property type="evidence" value="ECO:0007669"/>
    <property type="project" value="UniProtKB-KW"/>
</dbReference>
<dbReference type="InterPro" id="IPR001878">
    <property type="entry name" value="Znf_CCHC"/>
</dbReference>
<organism evidence="4 5">
    <name type="scientific">Arachis hypogaea</name>
    <name type="common">Peanut</name>
    <dbReference type="NCBI Taxonomy" id="3818"/>
    <lineage>
        <taxon>Eukaryota</taxon>
        <taxon>Viridiplantae</taxon>
        <taxon>Streptophyta</taxon>
        <taxon>Embryophyta</taxon>
        <taxon>Tracheophyta</taxon>
        <taxon>Spermatophyta</taxon>
        <taxon>Magnoliopsida</taxon>
        <taxon>eudicotyledons</taxon>
        <taxon>Gunneridae</taxon>
        <taxon>Pentapetalae</taxon>
        <taxon>rosids</taxon>
        <taxon>fabids</taxon>
        <taxon>Fabales</taxon>
        <taxon>Fabaceae</taxon>
        <taxon>Papilionoideae</taxon>
        <taxon>50 kb inversion clade</taxon>
        <taxon>dalbergioids sensu lato</taxon>
        <taxon>Dalbergieae</taxon>
        <taxon>Pterocarpus clade</taxon>
        <taxon>Arachis</taxon>
    </lineage>
</organism>
<feature type="compositionally biased region" description="Acidic residues" evidence="2">
    <location>
        <begin position="34"/>
        <end position="44"/>
    </location>
</feature>
<dbReference type="AlphaFoldDB" id="A0A445DQW2"/>
<name>A0A445DQW2_ARAHY</name>
<evidence type="ECO:0000259" key="3">
    <source>
        <dbReference type="PROSITE" id="PS50158"/>
    </source>
</evidence>
<feature type="compositionally biased region" description="Basic and acidic residues" evidence="2">
    <location>
        <begin position="66"/>
        <end position="84"/>
    </location>
</feature>
<dbReference type="GO" id="GO:0003676">
    <property type="term" value="F:nucleic acid binding"/>
    <property type="evidence" value="ECO:0007669"/>
    <property type="project" value="InterPro"/>
</dbReference>
<dbReference type="Proteomes" id="UP000289738">
    <property type="component" value="Chromosome A03"/>
</dbReference>
<gene>
    <name evidence="4" type="ORF">Ahy_A03g011498</name>
</gene>
<comment type="caution">
    <text evidence="4">The sequence shown here is derived from an EMBL/GenBank/DDBJ whole genome shotgun (WGS) entry which is preliminary data.</text>
</comment>
<reference evidence="4 5" key="1">
    <citation type="submission" date="2019-01" db="EMBL/GenBank/DDBJ databases">
        <title>Sequencing of cultivated peanut Arachis hypogaea provides insights into genome evolution and oil improvement.</title>
        <authorList>
            <person name="Chen X."/>
        </authorList>
    </citation>
    <scope>NUCLEOTIDE SEQUENCE [LARGE SCALE GENOMIC DNA]</scope>
    <source>
        <strain evidence="5">cv. Fuhuasheng</strain>
        <tissue evidence="4">Leaves</tissue>
    </source>
</reference>
<protein>
    <recommendedName>
        <fullName evidence="3">CCHC-type domain-containing protein</fullName>
    </recommendedName>
</protein>
<sequence>MTVTVEVKKVDHREKHRPTTNRARDKVVDIDNSCYEDIESDECSDAGQEPWEKTGSPAPVPPPIKPKPERLTTKRRKDKAEEPTGTKTKIKRKYNPIRCMYCGEVGHNKRTCSKKKQDDAQEKARLMQLQLAVVPPP</sequence>